<keyword evidence="2" id="KW-1185">Reference proteome</keyword>
<feature type="region of interest" description="Disordered" evidence="1">
    <location>
        <begin position="819"/>
        <end position="875"/>
    </location>
</feature>
<proteinExistence type="predicted"/>
<dbReference type="Pfam" id="PF16025">
    <property type="entry name" value="CaM_bind"/>
    <property type="match status" value="1"/>
</dbReference>
<evidence type="ECO:0000313" key="2">
    <source>
        <dbReference type="Proteomes" id="UP000301870"/>
    </source>
</evidence>
<feature type="region of interest" description="Disordered" evidence="1">
    <location>
        <begin position="561"/>
        <end position="622"/>
    </location>
</feature>
<dbReference type="GeneID" id="111347842"/>
<dbReference type="PROSITE" id="PS50096">
    <property type="entry name" value="IQ"/>
    <property type="match status" value="1"/>
</dbReference>
<organism evidence="2 3">
    <name type="scientific">Spodoptera litura</name>
    <name type="common">Asian cotton leafworm</name>
    <dbReference type="NCBI Taxonomy" id="69820"/>
    <lineage>
        <taxon>Eukaryota</taxon>
        <taxon>Metazoa</taxon>
        <taxon>Ecdysozoa</taxon>
        <taxon>Arthropoda</taxon>
        <taxon>Hexapoda</taxon>
        <taxon>Insecta</taxon>
        <taxon>Pterygota</taxon>
        <taxon>Neoptera</taxon>
        <taxon>Endopterygota</taxon>
        <taxon>Lepidoptera</taxon>
        <taxon>Glossata</taxon>
        <taxon>Ditrysia</taxon>
        <taxon>Noctuoidea</taxon>
        <taxon>Noctuidae</taxon>
        <taxon>Amphipyrinae</taxon>
        <taxon>Spodoptera</taxon>
    </lineage>
</organism>
<dbReference type="AlphaFoldDB" id="A0A9J7IK34"/>
<dbReference type="Proteomes" id="UP000301870">
    <property type="component" value="Chromosome 6"/>
</dbReference>
<dbReference type="RefSeq" id="XP_022813980.1">
    <property type="nucleotide sequence ID" value="XM_022958212.1"/>
</dbReference>
<feature type="compositionally biased region" description="Polar residues" evidence="1">
    <location>
        <begin position="400"/>
        <end position="410"/>
    </location>
</feature>
<reference evidence="3" key="1">
    <citation type="submission" date="2025-08" db="UniProtKB">
        <authorList>
            <consortium name="RefSeq"/>
        </authorList>
    </citation>
    <scope>IDENTIFICATION</scope>
    <source>
        <strain evidence="3">Ishihara</strain>
        <tissue evidence="3">Whole body</tissue>
    </source>
</reference>
<dbReference type="InterPro" id="IPR033207">
    <property type="entry name" value="CCP110"/>
</dbReference>
<dbReference type="KEGG" id="sliu:111347842"/>
<dbReference type="GO" id="GO:0007099">
    <property type="term" value="P:centriole replication"/>
    <property type="evidence" value="ECO:0007669"/>
    <property type="project" value="InterPro"/>
</dbReference>
<feature type="compositionally biased region" description="Polar residues" evidence="1">
    <location>
        <begin position="819"/>
        <end position="828"/>
    </location>
</feature>
<dbReference type="CTD" id="100329274"/>
<feature type="compositionally biased region" description="Polar residues" evidence="1">
    <location>
        <begin position="343"/>
        <end position="354"/>
    </location>
</feature>
<dbReference type="GO" id="GO:0032053">
    <property type="term" value="P:ciliary basal body organization"/>
    <property type="evidence" value="ECO:0007669"/>
    <property type="project" value="TreeGrafter"/>
</dbReference>
<dbReference type="GO" id="GO:1903723">
    <property type="term" value="P:negative regulation of centriole elongation"/>
    <property type="evidence" value="ECO:0007669"/>
    <property type="project" value="TreeGrafter"/>
</dbReference>
<evidence type="ECO:0000256" key="1">
    <source>
        <dbReference type="SAM" id="MobiDB-lite"/>
    </source>
</evidence>
<feature type="region of interest" description="Disordered" evidence="1">
    <location>
        <begin position="343"/>
        <end position="419"/>
    </location>
</feature>
<sequence>MNDPWDVKCVRQAGQYVSCMKLNGVPLLPPVLSKECRKEMQYYKLLAKEVEKRISILQPYVIDTDSESEDKTDAPELPECEQSFELPQEEVKAGFNVSIEKINAITSAKNIDKLLSPIPCNNVTKIGGASIETSSSNSPKLIIDLNFNINENGNNVLEAVKDPPHSPPLIDLPERDYNCTRRITQKVITEQEVITEVGTQRNNKQQKSMVEEVAKFNFNLNKEALIDPFSDLTISQDGPSSLSSKSFTGSLNDLHRESIKDPSPKLVRQHSYTLLHPSPQLLAHLEVQSMNTGIEMTSISMSESVSNLNSPNKKRRSWDLESAKVKWSSMALELKKTNVVHNLNRNASNKTIVKQTIKKSPQRSPPSRAKTVSPEKRRPSKAMKCNNTPKSDNLPKPLLKSSSPVRNSATFVKEPGSPKLNAILDFDKTQSQASTPPSLEESDDPAVRVRELYEKIQNQQLLQMANLVEKQKKEQLLLQQVFEEQNKLLFKQLKTIVPKSPIEAKEAWSDKHVQGDRGPVSLSQLINYKSPEPSLSSPVTSTLTETNHYINHCDNVLKKSRDITGSIKKQPIKSRSQNGSKIMSPKPQPDSRNRTSSPTQRHTPTSRKLNYDTSVSSDRDYEPMLTDRTNDTMADLNVTFPSDNDDFTYHGTNFLNQVKVSHGPSLTSTANSNRATDNAIRNMERTIYNSMNSSNKRMSKDKFDIQGTPEQHAAATKIVAVAKGYLVRRLMRTDRVQSTVQTIKDALLCALQLHQDREGIRGADVDLHRRLIQQITAACYSLHDTFVASTASERCAMIAADRGRRRSLAARQASTSFKQTDVMSQSHSGVFPARTKRPTAVSPMTQSNYETFSEEKRSGVSVSRHMASPHRRPWR</sequence>
<dbReference type="PANTHER" id="PTHR13594:SF1">
    <property type="entry name" value="CENTRIOLAR COILED-COIL PROTEIN OF 110 KDA"/>
    <property type="match status" value="1"/>
</dbReference>
<evidence type="ECO:0000313" key="3">
    <source>
        <dbReference type="RefSeq" id="XP_022813980.1"/>
    </source>
</evidence>
<dbReference type="OrthoDB" id="10028852at2759"/>
<protein>
    <submittedName>
        <fullName evidence="3">Uncharacterized protein LOC111347842 isoform X1</fullName>
    </submittedName>
</protein>
<gene>
    <name evidence="3" type="primary">LOC111347842</name>
</gene>
<accession>A0A9J7IK34</accession>
<name>A0A9J7IK34_SPOLT</name>
<dbReference type="GO" id="GO:0032465">
    <property type="term" value="P:regulation of cytokinesis"/>
    <property type="evidence" value="ECO:0007669"/>
    <property type="project" value="InterPro"/>
</dbReference>
<feature type="compositionally biased region" description="Polar residues" evidence="1">
    <location>
        <begin position="842"/>
        <end position="851"/>
    </location>
</feature>
<dbReference type="PANTHER" id="PTHR13594">
    <property type="entry name" value="CENTRIOLAR COILED-COIL PROTEIN OF 110 KDA"/>
    <property type="match status" value="1"/>
</dbReference>
<dbReference type="GO" id="GO:0005814">
    <property type="term" value="C:centriole"/>
    <property type="evidence" value="ECO:0007669"/>
    <property type="project" value="InterPro"/>
</dbReference>
<feature type="compositionally biased region" description="Polar residues" evidence="1">
    <location>
        <begin position="594"/>
        <end position="616"/>
    </location>
</feature>